<evidence type="ECO:0000256" key="7">
    <source>
        <dbReference type="ARBA" id="ARBA00023018"/>
    </source>
</evidence>
<feature type="compositionally biased region" description="Polar residues" evidence="11">
    <location>
        <begin position="424"/>
        <end position="435"/>
    </location>
</feature>
<feature type="compositionally biased region" description="Basic and acidic residues" evidence="11">
    <location>
        <begin position="355"/>
        <end position="374"/>
    </location>
</feature>
<evidence type="ECO:0000256" key="6">
    <source>
        <dbReference type="ARBA" id="ARBA00022833"/>
    </source>
</evidence>
<proteinExistence type="predicted"/>
<evidence type="ECO:0000259" key="14">
    <source>
        <dbReference type="PROSITE" id="PS50178"/>
    </source>
</evidence>
<dbReference type="PROSITE" id="PS50916">
    <property type="entry name" value="RABBD"/>
    <property type="match status" value="1"/>
</dbReference>
<protein>
    <submittedName>
        <fullName evidence="17">Regulating synaptic membrane exocytosis protein 2 isoform X26</fullName>
    </submittedName>
</protein>
<dbReference type="GO" id="GO:0042391">
    <property type="term" value="P:regulation of membrane potential"/>
    <property type="evidence" value="ECO:0007669"/>
    <property type="project" value="TreeGrafter"/>
</dbReference>
<dbReference type="PANTHER" id="PTHR12157">
    <property type="entry name" value="REGULATING SYNAPTIC MEMBRANE EXOCYTOSIS PROTEIN"/>
    <property type="match status" value="1"/>
</dbReference>
<feature type="compositionally biased region" description="Low complexity" evidence="11">
    <location>
        <begin position="1"/>
        <end position="17"/>
    </location>
</feature>
<dbReference type="SUPFAM" id="SSF57903">
    <property type="entry name" value="FYVE/PHD zinc finger"/>
    <property type="match status" value="1"/>
</dbReference>
<evidence type="ECO:0000256" key="8">
    <source>
        <dbReference type="ARBA" id="ARBA00034103"/>
    </source>
</evidence>
<evidence type="ECO:0000256" key="9">
    <source>
        <dbReference type="PROSITE-ProRule" id="PRU00091"/>
    </source>
</evidence>
<dbReference type="FunFam" id="2.60.40.150:FF:000003">
    <property type="entry name" value="Regulating synaptic membrane exocytosis protein 2"/>
    <property type="match status" value="1"/>
</dbReference>
<feature type="coiled-coil region" evidence="10">
    <location>
        <begin position="44"/>
        <end position="85"/>
    </location>
</feature>
<feature type="compositionally biased region" description="Basic and acidic residues" evidence="11">
    <location>
        <begin position="986"/>
        <end position="1039"/>
    </location>
</feature>
<keyword evidence="16" id="KW-1185">Reference proteome</keyword>
<feature type="domain" description="RabBD" evidence="15">
    <location>
        <begin position="26"/>
        <end position="158"/>
    </location>
</feature>
<feature type="compositionally biased region" description="Basic residues" evidence="11">
    <location>
        <begin position="501"/>
        <end position="510"/>
    </location>
</feature>
<dbReference type="GeneID" id="106980061"/>
<keyword evidence="7" id="KW-0770">Synapse</keyword>
<dbReference type="InterPro" id="IPR035892">
    <property type="entry name" value="C2_domain_sf"/>
</dbReference>
<reference evidence="17" key="1">
    <citation type="submission" date="2025-08" db="UniProtKB">
        <authorList>
            <consortium name="RefSeq"/>
        </authorList>
    </citation>
    <scope>IDENTIFICATION</scope>
    <source>
        <tissue evidence="17">Blood</tissue>
    </source>
</reference>
<evidence type="ECO:0000259" key="12">
    <source>
        <dbReference type="PROSITE" id="PS50004"/>
    </source>
</evidence>
<evidence type="ECO:0000256" key="4">
    <source>
        <dbReference type="ARBA" id="ARBA00022771"/>
    </source>
</evidence>
<dbReference type="SUPFAM" id="SSF50156">
    <property type="entry name" value="PDZ domain-like"/>
    <property type="match status" value="1"/>
</dbReference>
<evidence type="ECO:0000256" key="10">
    <source>
        <dbReference type="SAM" id="Coils"/>
    </source>
</evidence>
<feature type="domain" description="C2" evidence="12">
    <location>
        <begin position="731"/>
        <end position="854"/>
    </location>
</feature>
<dbReference type="Pfam" id="PF00168">
    <property type="entry name" value="C2"/>
    <property type="match status" value="2"/>
</dbReference>
<dbReference type="FunFam" id="3.30.40.10:FF:000044">
    <property type="entry name" value="Regulating synaptic membrane exocytosis protein 2"/>
    <property type="match status" value="1"/>
</dbReference>
<dbReference type="InterPro" id="IPR039032">
    <property type="entry name" value="Rim-like"/>
</dbReference>
<feature type="region of interest" description="Disordered" evidence="11">
    <location>
        <begin position="1146"/>
        <end position="1166"/>
    </location>
</feature>
<feature type="domain" description="PDZ" evidence="13">
    <location>
        <begin position="594"/>
        <end position="680"/>
    </location>
</feature>
<feature type="compositionally biased region" description="Acidic residues" evidence="11">
    <location>
        <begin position="531"/>
        <end position="541"/>
    </location>
</feature>
<dbReference type="GO" id="GO:2000300">
    <property type="term" value="P:regulation of synaptic vesicle exocytosis"/>
    <property type="evidence" value="ECO:0007669"/>
    <property type="project" value="TreeGrafter"/>
</dbReference>
<dbReference type="PANTHER" id="PTHR12157:SF15">
    <property type="entry name" value="REGULATING SYNAPTIC MEMBRANE EXOCYTOSIS PROTEIN 2"/>
    <property type="match status" value="1"/>
</dbReference>
<dbReference type="Gene3D" id="2.60.40.150">
    <property type="entry name" value="C2 domain"/>
    <property type="match status" value="2"/>
</dbReference>
<organism evidence="16 17">
    <name type="scientific">Acinonyx jubatus</name>
    <name type="common">Cheetah</name>
    <dbReference type="NCBI Taxonomy" id="32536"/>
    <lineage>
        <taxon>Eukaryota</taxon>
        <taxon>Metazoa</taxon>
        <taxon>Chordata</taxon>
        <taxon>Craniata</taxon>
        <taxon>Vertebrata</taxon>
        <taxon>Euteleostomi</taxon>
        <taxon>Mammalia</taxon>
        <taxon>Eutheria</taxon>
        <taxon>Laurasiatheria</taxon>
        <taxon>Carnivora</taxon>
        <taxon>Feliformia</taxon>
        <taxon>Felidae</taxon>
        <taxon>Felinae</taxon>
        <taxon>Acinonyx</taxon>
    </lineage>
</organism>
<dbReference type="InterPro" id="IPR036034">
    <property type="entry name" value="PDZ_sf"/>
</dbReference>
<keyword evidence="6" id="KW-0862">Zinc</keyword>
<dbReference type="GO" id="GO:0048791">
    <property type="term" value="P:calcium ion-regulated exocytosis of neurotransmitter"/>
    <property type="evidence" value="ECO:0007669"/>
    <property type="project" value="TreeGrafter"/>
</dbReference>
<evidence type="ECO:0000256" key="2">
    <source>
        <dbReference type="ARBA" id="ARBA00022723"/>
    </source>
</evidence>
<name>A0A6J1ZQR7_ACIJB</name>
<feature type="region of interest" description="Disordered" evidence="11">
    <location>
        <begin position="865"/>
        <end position="899"/>
    </location>
</feature>
<dbReference type="InterPro" id="IPR013083">
    <property type="entry name" value="Znf_RING/FYVE/PHD"/>
</dbReference>
<dbReference type="CTD" id="9699"/>
<dbReference type="GO" id="GO:0006886">
    <property type="term" value="P:intracellular protein transport"/>
    <property type="evidence" value="ECO:0007669"/>
    <property type="project" value="InterPro"/>
</dbReference>
<feature type="compositionally biased region" description="Basic and acidic residues" evidence="11">
    <location>
        <begin position="321"/>
        <end position="339"/>
    </location>
</feature>
<dbReference type="GO" id="GO:0042734">
    <property type="term" value="C:presynaptic membrane"/>
    <property type="evidence" value="ECO:0007669"/>
    <property type="project" value="TreeGrafter"/>
</dbReference>
<dbReference type="Pfam" id="PF22601">
    <property type="entry name" value="RIM2a_ZnF"/>
    <property type="match status" value="1"/>
</dbReference>
<dbReference type="CDD" id="cd04028">
    <property type="entry name" value="C2B_RIM1alpha"/>
    <property type="match status" value="1"/>
</dbReference>
<dbReference type="InterPro" id="IPR054386">
    <property type="entry name" value="RIM_Znf"/>
</dbReference>
<feature type="compositionally biased region" description="Basic and acidic residues" evidence="11">
    <location>
        <begin position="383"/>
        <end position="407"/>
    </location>
</feature>
<evidence type="ECO:0000313" key="16">
    <source>
        <dbReference type="Proteomes" id="UP001652583"/>
    </source>
</evidence>
<gene>
    <name evidence="17" type="primary">RIMS2</name>
</gene>
<dbReference type="Gene3D" id="3.30.40.10">
    <property type="entry name" value="Zinc/RING finger domain, C3HC4 (zinc finger)"/>
    <property type="match status" value="1"/>
</dbReference>
<feature type="compositionally biased region" description="Polar residues" evidence="11">
    <location>
        <begin position="1069"/>
        <end position="1079"/>
    </location>
</feature>
<dbReference type="PROSITE" id="PS50004">
    <property type="entry name" value="C2"/>
    <property type="match status" value="2"/>
</dbReference>
<sequence length="1520" mass="171839">MSAPVGPRGRPAPTPAASQPPLQPEMPDLSHLTEEERKIILAVMDRQKKEEEKEQSVLKKLHQQFEMYKEQVKKMGEESQQQQEQKGDAPTCGICHKTKFADGCGHNCSYCQTKFCARCGGRVSLRSNKEDKVVMWVCNLCRKQQEILTKSGAWFYNSGSNTPQQPDQKVLRGLRNEEAPQEKKAKLHEQAQFQGPSGDLSVPAVEKSRSHGLTRQDSIKNGSGVKHQIASDIASDRTRSPSVSRDQNRRYDQREEREEYSQYATSDNAMPRSPSDYADRRSQREPQFYEESDHINYRDSNRRSHRHSKEYIVDDEDVESRDEYERQRREEEYQARYRSDPNLARYPVKPQPYEEQMRIHAEVSRARHERRHSDVSLANAELEDSRISMLRMERPSRQRSISERRAAMENQRSYSMERTREAQGPSSYPQRTTNHSPPTPRRSPIPIDRPDMRRTDSLRKQHHLDPSSAVRKTKREKMETMLRNDSLSSDQSESVRPPPPKPHKSKKGGKMRQVSLSSSEEELASTPEYTSCDDVEIESESVSEKGDMDYNWLDHTSWHSSEASPMSLHPVTWQPSKDGDRLIGRILLNKRLKDGSVPRDSGAMLGLKVVGGKMTESGRLCAFITKVKKGSLADTVGHLRPGDEVLEWNGRFLQGATFEEVYNIILESKPEPQVELVVSRPIGDIPRIPDTTHAQLESSSSSFESQKMDRPSISVTSPMSPGMLRDVPQYLSGQLSIKLWFDKVGHQLIVTILGAKDLPSREDGRPRNPYVKIYFLPDRSDKNKRRTKTVKKTLEPKWNQTFIYSPVHRREFRERMLEITLWDQARVREEESEFLGEILIELETALLDDEPHWYKLQTHDVSSLPLPHPSPYMPRRQLHGESPTRRLQRSKRISDSEVSDYDCDDGIGIVSDYRHNGRDLQSSTLSVPEQVMSSNHCSPTGSPHRVDVIGRTRSWSPSVPPPQSRNVEQGLRGTRSTAGHYNTISRMDRHRVMDDHYSPDRDRDCEAADRQPYHRSRPTEQRPLLERTTARSRSTERPDTNLMRSMPSLMTGRSAPPSPALSRSHPRTGSVQTSPSSTPVAGRRGRQLPQLPPKGTLERKEVDSTRRRHTGAMDIDERNRQMKINKYKQVAGSDPRLEQDYHSKYRSGWDPHRGADNISTKSSDSDVSDISAVSRTSSASRFSSTSYMSVQSERPRGNKKISVFTSKMQSRQVGISGKNMTKSTSISGDMCSLGKNDGSQSDTAVGALGTGGKKRRSSIGAKMVAIVGLSRKSRSASQLSQTEAGGKKLRSTVQRSTETGLAVEMRNWMTRQASRESTDGSMNSYSSEGNLIFPGVRLASDSQFSDFLDGLGPAQLVGRQTLATPAMGDIQVGMMDKKGQLEVEIIRARGLVVKPGSKTLPAPYVKVYLLDNGVCIAKKKTKVARKTLEPLYQQLLSFEESPQGKVLQIIVWGDYGRMDHKSFMGVAQILLDELELSNMVIGWFKLFPPSSLVDPTLAPLTRRASQSSLESSTGPSYSRS</sequence>
<feature type="region of interest" description="Disordered" evidence="11">
    <location>
        <begin position="688"/>
        <end position="719"/>
    </location>
</feature>
<dbReference type="SMART" id="SM00239">
    <property type="entry name" value="C2"/>
    <property type="match status" value="2"/>
</dbReference>
<evidence type="ECO:0000256" key="1">
    <source>
        <dbReference type="ARBA" id="ARBA00022553"/>
    </source>
</evidence>
<dbReference type="CDD" id="cd04031">
    <property type="entry name" value="C2A_RIM1alpha"/>
    <property type="match status" value="1"/>
</dbReference>
<dbReference type="GO" id="GO:0048788">
    <property type="term" value="C:cytoskeleton of presynaptic active zone"/>
    <property type="evidence" value="ECO:0007669"/>
    <property type="project" value="TreeGrafter"/>
</dbReference>
<dbReference type="GO" id="GO:0008270">
    <property type="term" value="F:zinc ion binding"/>
    <property type="evidence" value="ECO:0007669"/>
    <property type="project" value="UniProtKB-KW"/>
</dbReference>
<dbReference type="PROSITE" id="PS50106">
    <property type="entry name" value="PDZ"/>
    <property type="match status" value="1"/>
</dbReference>
<evidence type="ECO:0000256" key="3">
    <source>
        <dbReference type="ARBA" id="ARBA00022737"/>
    </source>
</evidence>
<feature type="compositionally biased region" description="Polar residues" evidence="11">
    <location>
        <begin position="211"/>
        <end position="221"/>
    </location>
</feature>
<dbReference type="GO" id="GO:0030154">
    <property type="term" value="P:cell differentiation"/>
    <property type="evidence" value="ECO:0007669"/>
    <property type="project" value="UniProtKB-KW"/>
</dbReference>
<dbReference type="GO" id="GO:0044325">
    <property type="term" value="F:transmembrane transporter binding"/>
    <property type="evidence" value="ECO:0007669"/>
    <property type="project" value="TreeGrafter"/>
</dbReference>
<dbReference type="CDD" id="cd06714">
    <property type="entry name" value="PDZ_RIM-like"/>
    <property type="match status" value="1"/>
</dbReference>
<accession>A0A6J1ZQR7</accession>
<feature type="compositionally biased region" description="Basic and acidic residues" evidence="11">
    <location>
        <begin position="176"/>
        <end position="189"/>
    </location>
</feature>
<dbReference type="InterPro" id="IPR010911">
    <property type="entry name" value="Rab_BD"/>
</dbReference>
<keyword evidence="2" id="KW-0479">Metal-binding</keyword>
<feature type="compositionally biased region" description="Polar residues" evidence="11">
    <location>
        <begin position="483"/>
        <end position="494"/>
    </location>
</feature>
<feature type="compositionally biased region" description="Basic and acidic residues" evidence="11">
    <location>
        <begin position="448"/>
        <end position="465"/>
    </location>
</feature>
<dbReference type="GO" id="GO:0048167">
    <property type="term" value="P:regulation of synaptic plasticity"/>
    <property type="evidence" value="ECO:0007669"/>
    <property type="project" value="TreeGrafter"/>
</dbReference>
<comment type="subcellular location">
    <subcellularLocation>
        <location evidence="8">Synapse</location>
    </subcellularLocation>
</comment>
<feature type="compositionally biased region" description="Polar residues" evidence="11">
    <location>
        <begin position="924"/>
        <end position="941"/>
    </location>
</feature>
<feature type="region of interest" description="Disordered" evidence="11">
    <location>
        <begin position="1275"/>
        <end position="1297"/>
    </location>
</feature>
<feature type="region of interest" description="Disordered" evidence="11">
    <location>
        <begin position="176"/>
        <end position="541"/>
    </location>
</feature>
<evidence type="ECO:0000256" key="11">
    <source>
        <dbReference type="SAM" id="MobiDB-lite"/>
    </source>
</evidence>
<dbReference type="Pfam" id="PF00595">
    <property type="entry name" value="PDZ"/>
    <property type="match status" value="1"/>
</dbReference>
<dbReference type="InterPro" id="IPR017455">
    <property type="entry name" value="Znf_FYVE-rel"/>
</dbReference>
<feature type="compositionally biased region" description="Basic and acidic residues" evidence="11">
    <location>
        <begin position="1146"/>
        <end position="1155"/>
    </location>
</feature>
<dbReference type="FunFam" id="2.60.40.150:FF:000001">
    <property type="entry name" value="Regulating synaptic membrane exocytosis 3, isoform CRA_a"/>
    <property type="match status" value="1"/>
</dbReference>
<dbReference type="Proteomes" id="UP001652583">
    <property type="component" value="Chromosome F2"/>
</dbReference>
<feature type="compositionally biased region" description="Polar residues" evidence="11">
    <location>
        <begin position="974"/>
        <end position="985"/>
    </location>
</feature>
<dbReference type="InterPro" id="IPR000008">
    <property type="entry name" value="C2_dom"/>
</dbReference>
<dbReference type="InterPro" id="IPR011011">
    <property type="entry name" value="Znf_FYVE_PHD"/>
</dbReference>
<keyword evidence="3" id="KW-0677">Repeat</keyword>
<dbReference type="GO" id="GO:0050806">
    <property type="term" value="P:positive regulation of synaptic transmission"/>
    <property type="evidence" value="ECO:0007669"/>
    <property type="project" value="TreeGrafter"/>
</dbReference>
<evidence type="ECO:0000259" key="13">
    <source>
        <dbReference type="PROSITE" id="PS50106"/>
    </source>
</evidence>
<evidence type="ECO:0000256" key="5">
    <source>
        <dbReference type="ARBA" id="ARBA00022782"/>
    </source>
</evidence>
<keyword evidence="10" id="KW-0175">Coiled coil</keyword>
<feature type="compositionally biased region" description="Basic and acidic residues" evidence="11">
    <location>
        <begin position="1096"/>
        <end position="1105"/>
    </location>
</feature>
<evidence type="ECO:0000313" key="17">
    <source>
        <dbReference type="RefSeq" id="XP_026919867.1"/>
    </source>
</evidence>
<keyword evidence="1" id="KW-0597">Phosphoprotein</keyword>
<dbReference type="SMART" id="SM00228">
    <property type="entry name" value="PDZ"/>
    <property type="match status" value="1"/>
</dbReference>
<evidence type="ECO:0000259" key="15">
    <source>
        <dbReference type="PROSITE" id="PS50916"/>
    </source>
</evidence>
<feature type="compositionally biased region" description="Basic and acidic residues" evidence="11">
    <location>
        <begin position="246"/>
        <end position="260"/>
    </location>
</feature>
<feature type="region of interest" description="Disordered" evidence="11">
    <location>
        <begin position="924"/>
        <end position="1113"/>
    </location>
</feature>
<dbReference type="PROSITE" id="PS50178">
    <property type="entry name" value="ZF_FYVE"/>
    <property type="match status" value="1"/>
</dbReference>
<feature type="domain" description="C2" evidence="12">
    <location>
        <begin position="1366"/>
        <end position="1484"/>
    </location>
</feature>
<dbReference type="SUPFAM" id="SSF49562">
    <property type="entry name" value="C2 domain (Calcium/lipid-binding domain, CaLB)"/>
    <property type="match status" value="2"/>
</dbReference>
<feature type="region of interest" description="Disordered" evidence="11">
    <location>
        <begin position="1"/>
        <end position="33"/>
    </location>
</feature>
<dbReference type="Gene3D" id="2.30.42.10">
    <property type="match status" value="1"/>
</dbReference>
<keyword evidence="4 9" id="KW-0863">Zinc-finger</keyword>
<feature type="domain" description="FYVE-type" evidence="14">
    <location>
        <begin position="86"/>
        <end position="146"/>
    </location>
</feature>
<dbReference type="InterPro" id="IPR001478">
    <property type="entry name" value="PDZ"/>
</dbReference>
<feature type="compositionally biased region" description="Basic and acidic residues" evidence="11">
    <location>
        <begin position="291"/>
        <end position="302"/>
    </location>
</feature>
<dbReference type="FunFam" id="2.30.42.10:FF:000003">
    <property type="entry name" value="Regulating synaptic membrane exocytosis protein 1, putative"/>
    <property type="match status" value="1"/>
</dbReference>
<dbReference type="GO" id="GO:0031267">
    <property type="term" value="F:small GTPase binding"/>
    <property type="evidence" value="ECO:0007669"/>
    <property type="project" value="InterPro"/>
</dbReference>
<keyword evidence="5" id="KW-0221">Differentiation</keyword>
<dbReference type="RefSeq" id="XP_026919867.1">
    <property type="nucleotide sequence ID" value="XM_027064066.2"/>
</dbReference>